<feature type="transmembrane region" description="Helical" evidence="7">
    <location>
        <begin position="12"/>
        <end position="36"/>
    </location>
</feature>
<comment type="caution">
    <text evidence="9">The sequence shown here is derived from an EMBL/GenBank/DDBJ whole genome shotgun (WGS) entry which is preliminary data.</text>
</comment>
<dbReference type="Pfam" id="PF00528">
    <property type="entry name" value="BPD_transp_1"/>
    <property type="match status" value="1"/>
</dbReference>
<name>A0A1Q6DT47_METT1</name>
<dbReference type="Pfam" id="PF19300">
    <property type="entry name" value="BPD_transp_1_N"/>
    <property type="match status" value="1"/>
</dbReference>
<evidence type="ECO:0000313" key="9">
    <source>
        <dbReference type="EMBL" id="OKY77511.1"/>
    </source>
</evidence>
<feature type="transmembrane region" description="Helical" evidence="7">
    <location>
        <begin position="307"/>
        <end position="333"/>
    </location>
</feature>
<dbReference type="GO" id="GO:0005886">
    <property type="term" value="C:plasma membrane"/>
    <property type="evidence" value="ECO:0007669"/>
    <property type="project" value="UniProtKB-SubCell"/>
</dbReference>
<dbReference type="PANTHER" id="PTHR43163:SF6">
    <property type="entry name" value="DIPEPTIDE TRANSPORT SYSTEM PERMEASE PROTEIN DPPB-RELATED"/>
    <property type="match status" value="1"/>
</dbReference>
<keyword evidence="2 7" id="KW-0813">Transport</keyword>
<evidence type="ECO:0000256" key="3">
    <source>
        <dbReference type="ARBA" id="ARBA00022475"/>
    </source>
</evidence>
<feature type="transmembrane region" description="Helical" evidence="7">
    <location>
        <begin position="143"/>
        <end position="163"/>
    </location>
</feature>
<feature type="transmembrane region" description="Helical" evidence="7">
    <location>
        <begin position="101"/>
        <end position="122"/>
    </location>
</feature>
<evidence type="ECO:0000313" key="10">
    <source>
        <dbReference type="Proteomes" id="UP000185744"/>
    </source>
</evidence>
<keyword evidence="6 7" id="KW-0472">Membrane</keyword>
<feature type="transmembrane region" description="Helical" evidence="7">
    <location>
        <begin position="200"/>
        <end position="222"/>
    </location>
</feature>
<keyword evidence="5 7" id="KW-1133">Transmembrane helix</keyword>
<evidence type="ECO:0000256" key="6">
    <source>
        <dbReference type="ARBA" id="ARBA00023136"/>
    </source>
</evidence>
<dbReference type="GO" id="GO:0055085">
    <property type="term" value="P:transmembrane transport"/>
    <property type="evidence" value="ECO:0007669"/>
    <property type="project" value="InterPro"/>
</dbReference>
<evidence type="ECO:0000256" key="2">
    <source>
        <dbReference type="ARBA" id="ARBA00022448"/>
    </source>
</evidence>
<feature type="transmembrane region" description="Helical" evidence="7">
    <location>
        <begin position="261"/>
        <end position="287"/>
    </location>
</feature>
<keyword evidence="4 7" id="KW-0812">Transmembrane</keyword>
<keyword evidence="10" id="KW-1185">Reference proteome</keyword>
<dbReference type="STRING" id="1903181.BTN85_2162"/>
<dbReference type="Gene3D" id="1.10.3720.10">
    <property type="entry name" value="MetI-like"/>
    <property type="match status" value="1"/>
</dbReference>
<sequence length="339" mass="37212">MAEGRGLASYILTRLILAVPTVLILLTIVFLIMRVAPGDPAQAMLGAKAPPSQLELLREHMGLNKPLYMQYIDYIFGVVQGDLGKSFQFNTPMWELIKPRLMATLELVLYGFTLAVGLGVLLGKESAKREGSWGDFLGDLYGIAIYAFPIFWVGIMAQLIFGIELGWLPTSGRFGAMAPPQTITGLYTIDSLLQGQIDKFIVAIKHLILPATVLGVYISGIFTRITRTNMLQTLKEDYIEAAEARGIKEKLVVNRYALKNALLPLITIMGLQFALTLAGAVLTEVTFNWPGMADFIVSMAIERDYPAVQATVTVFAILVASVSVLIDIVIGVLDPRIRF</sequence>
<proteinExistence type="inferred from homology"/>
<evidence type="ECO:0000256" key="5">
    <source>
        <dbReference type="ARBA" id="ARBA00022989"/>
    </source>
</evidence>
<reference evidence="9" key="1">
    <citation type="submission" date="2016-12" db="EMBL/GenBank/DDBJ databases">
        <title>Discovery of methanogenic haloarchaea.</title>
        <authorList>
            <person name="Sorokin D.Y."/>
            <person name="Makarova K.S."/>
            <person name="Abbas B."/>
            <person name="Ferrer M."/>
            <person name="Golyshin P.N."/>
        </authorList>
    </citation>
    <scope>NUCLEOTIDE SEQUENCE [LARGE SCALE GENOMIC DNA]</scope>
    <source>
        <strain evidence="9">HMET1</strain>
    </source>
</reference>
<dbReference type="CDD" id="cd06261">
    <property type="entry name" value="TM_PBP2"/>
    <property type="match status" value="1"/>
</dbReference>
<dbReference type="InterPro" id="IPR035906">
    <property type="entry name" value="MetI-like_sf"/>
</dbReference>
<dbReference type="Proteomes" id="UP000185744">
    <property type="component" value="Unassembled WGS sequence"/>
</dbReference>
<organism evidence="9 10">
    <name type="scientific">Methanohalarchaeum thermophilum</name>
    <dbReference type="NCBI Taxonomy" id="1903181"/>
    <lineage>
        <taxon>Archaea</taxon>
        <taxon>Methanobacteriati</taxon>
        <taxon>Methanobacteriota</taxon>
        <taxon>Methanonatronarchaeia</taxon>
        <taxon>Methanonatronarchaeales</taxon>
        <taxon>Methanonatronarchaeaceae</taxon>
        <taxon>Candidatus Methanohalarchaeum</taxon>
    </lineage>
</organism>
<dbReference type="PANTHER" id="PTHR43163">
    <property type="entry name" value="DIPEPTIDE TRANSPORT SYSTEM PERMEASE PROTEIN DPPB-RELATED"/>
    <property type="match status" value="1"/>
</dbReference>
<evidence type="ECO:0000259" key="8">
    <source>
        <dbReference type="PROSITE" id="PS50928"/>
    </source>
</evidence>
<dbReference type="SUPFAM" id="SSF161098">
    <property type="entry name" value="MetI-like"/>
    <property type="match status" value="1"/>
</dbReference>
<dbReference type="InterPro" id="IPR045621">
    <property type="entry name" value="BPD_transp_1_N"/>
</dbReference>
<protein>
    <submittedName>
        <fullName evidence="9">ABC-type dipeptide/oligopeptide/nickel transport system, permease component</fullName>
    </submittedName>
</protein>
<comment type="subcellular location">
    <subcellularLocation>
        <location evidence="1 7">Cell membrane</location>
        <topology evidence="1 7">Multi-pass membrane protein</topology>
    </subcellularLocation>
</comment>
<dbReference type="EMBL" id="MSDW01000002">
    <property type="protein sequence ID" value="OKY77511.1"/>
    <property type="molecule type" value="Genomic_DNA"/>
</dbReference>
<evidence type="ECO:0000256" key="1">
    <source>
        <dbReference type="ARBA" id="ARBA00004651"/>
    </source>
</evidence>
<dbReference type="PROSITE" id="PS50928">
    <property type="entry name" value="ABC_TM1"/>
    <property type="match status" value="1"/>
</dbReference>
<gene>
    <name evidence="9" type="ORF">BTN85_2162</name>
</gene>
<keyword evidence="3" id="KW-1003">Cell membrane</keyword>
<accession>A0A1Q6DT47</accession>
<comment type="similarity">
    <text evidence="7">Belongs to the binding-protein-dependent transport system permease family.</text>
</comment>
<evidence type="ECO:0000256" key="4">
    <source>
        <dbReference type="ARBA" id="ARBA00022692"/>
    </source>
</evidence>
<dbReference type="AlphaFoldDB" id="A0A1Q6DT47"/>
<dbReference type="InterPro" id="IPR000515">
    <property type="entry name" value="MetI-like"/>
</dbReference>
<evidence type="ECO:0000256" key="7">
    <source>
        <dbReference type="RuleBase" id="RU363032"/>
    </source>
</evidence>
<dbReference type="InParanoid" id="A0A1Q6DT47"/>
<feature type="domain" description="ABC transmembrane type-1" evidence="8">
    <location>
        <begin position="101"/>
        <end position="326"/>
    </location>
</feature>